<evidence type="ECO:0000259" key="3">
    <source>
        <dbReference type="Pfam" id="PF01073"/>
    </source>
</evidence>
<dbReference type="GO" id="GO:0016853">
    <property type="term" value="F:isomerase activity"/>
    <property type="evidence" value="ECO:0007669"/>
    <property type="project" value="UniProtKB-KW"/>
</dbReference>
<dbReference type="OrthoDB" id="2735536at2759"/>
<dbReference type="InterPro" id="IPR036291">
    <property type="entry name" value="NAD(P)-bd_dom_sf"/>
</dbReference>
<evidence type="ECO:0000313" key="4">
    <source>
        <dbReference type="EMBL" id="JAC04226.1"/>
    </source>
</evidence>
<dbReference type="SUPFAM" id="SSF51735">
    <property type="entry name" value="NAD(P)-binding Rossmann-fold domains"/>
    <property type="match status" value="1"/>
</dbReference>
<keyword evidence="2" id="KW-0812">Transmembrane</keyword>
<protein>
    <submittedName>
        <fullName evidence="4">3 beta-hydroxysteroid dehydrogenase/Delta 5--&gt;4-isomerase type 4</fullName>
    </submittedName>
</protein>
<dbReference type="Gene3D" id="3.40.50.720">
    <property type="entry name" value="NAD(P)-binding Rossmann-like Domain"/>
    <property type="match status" value="1"/>
</dbReference>
<dbReference type="AlphaFoldDB" id="W8BS93"/>
<dbReference type="GO" id="GO:0016616">
    <property type="term" value="F:oxidoreductase activity, acting on the CH-OH group of donors, NAD or NADP as acceptor"/>
    <property type="evidence" value="ECO:0007669"/>
    <property type="project" value="InterPro"/>
</dbReference>
<reference evidence="4" key="2">
    <citation type="journal article" date="2014" name="BMC Genomics">
        <title>A genomic perspective to assessing quality of mass-reared SIT flies used in Mediterranean fruit fly (Ceratitis capitata) eradication in California.</title>
        <authorList>
            <person name="Calla B."/>
            <person name="Hall B."/>
            <person name="Hou S."/>
            <person name="Geib S.M."/>
        </authorList>
    </citation>
    <scope>NUCLEOTIDE SEQUENCE</scope>
</reference>
<keyword evidence="2" id="KW-0472">Membrane</keyword>
<dbReference type="PANTHER" id="PTHR10366">
    <property type="entry name" value="NAD DEPENDENT EPIMERASE/DEHYDRATASE"/>
    <property type="match status" value="1"/>
</dbReference>
<dbReference type="EMBL" id="GAMC01002330">
    <property type="protein sequence ID" value="JAC04226.1"/>
    <property type="molecule type" value="mRNA"/>
</dbReference>
<dbReference type="GO" id="GO:0006694">
    <property type="term" value="P:steroid biosynthetic process"/>
    <property type="evidence" value="ECO:0007669"/>
    <property type="project" value="InterPro"/>
</dbReference>
<accession>W8BS93</accession>
<keyword evidence="1" id="KW-0560">Oxidoreductase</keyword>
<feature type="domain" description="3-beta hydroxysteroid dehydrogenase/isomerase" evidence="3">
    <location>
        <begin position="26"/>
        <end position="310"/>
    </location>
</feature>
<evidence type="ECO:0000256" key="1">
    <source>
        <dbReference type="ARBA" id="ARBA00023002"/>
    </source>
</evidence>
<feature type="transmembrane region" description="Helical" evidence="2">
    <location>
        <begin position="323"/>
        <end position="346"/>
    </location>
</feature>
<gene>
    <name evidence="4" type="primary">3BHS4</name>
</gene>
<dbReference type="PANTHER" id="PTHR10366:SF853">
    <property type="entry name" value="GH25466P"/>
    <property type="match status" value="1"/>
</dbReference>
<organism evidence="4">
    <name type="scientific">Ceratitis capitata</name>
    <name type="common">Mediterranean fruit fly</name>
    <name type="synonym">Tephritis capitata</name>
    <dbReference type="NCBI Taxonomy" id="7213"/>
    <lineage>
        <taxon>Eukaryota</taxon>
        <taxon>Metazoa</taxon>
        <taxon>Ecdysozoa</taxon>
        <taxon>Arthropoda</taxon>
        <taxon>Hexapoda</taxon>
        <taxon>Insecta</taxon>
        <taxon>Pterygota</taxon>
        <taxon>Neoptera</taxon>
        <taxon>Endopterygota</taxon>
        <taxon>Diptera</taxon>
        <taxon>Brachycera</taxon>
        <taxon>Muscomorpha</taxon>
        <taxon>Tephritoidea</taxon>
        <taxon>Tephritidae</taxon>
        <taxon>Ceratitis</taxon>
        <taxon>Ceratitis</taxon>
    </lineage>
</organism>
<name>W8BS93_CERCA</name>
<sequence>MVTCFRIATTNIMTPLDQNREGEIVLVTGGSGFIGQHLLKQILREQKNLGIKEVRSLDILPFENKIDICKSEELKVFVGDICDSKSSTVQSAFKGVNSVFHCAALVSIEYPPNFKELDRVNVCGTSAVVDLCVQHNVKRLIYTSCASVCLVPFKGYSTFTIVINQTESKANTPIFNAQDAADFDKSFLIPGYSSSKLRAETIILNSNGALLNNQKDYLETVAIRPPLTYGEGDTKFVPCVFEYLSSRGFSYPRIAGAGGKQQLAYAGNVAWGHLCAYKTLKSTPNAIAGLPVFITDDTPINDVTRFIQKMALLGGKFKVNLSLWYLPHFLFFFISFLIELMLQLLYPVTKFKLAHSLRAIASFTASVLMFNRLRASIHMDYVPLIEPEEAAQQSARWYAQWWENRCSKPIRNSS</sequence>
<keyword evidence="2" id="KW-1133">Transmembrane helix</keyword>
<proteinExistence type="evidence at transcript level"/>
<dbReference type="InterPro" id="IPR002225">
    <property type="entry name" value="3Beta_OHSteriod_DH/Estase"/>
</dbReference>
<dbReference type="Pfam" id="PF01073">
    <property type="entry name" value="3Beta_HSD"/>
    <property type="match status" value="1"/>
</dbReference>
<reference evidence="4" key="1">
    <citation type="submission" date="2013-07" db="EMBL/GenBank/DDBJ databases">
        <authorList>
            <person name="Geib S."/>
        </authorList>
    </citation>
    <scope>NUCLEOTIDE SEQUENCE</scope>
</reference>
<dbReference type="FunFam" id="3.40.50.720:FF:000495">
    <property type="entry name" value="3 hydroxysteroid dehydrogenase, putative"/>
    <property type="match status" value="1"/>
</dbReference>
<dbReference type="InterPro" id="IPR050425">
    <property type="entry name" value="NAD(P)_dehydrat-like"/>
</dbReference>
<keyword evidence="4" id="KW-0413">Isomerase</keyword>
<evidence type="ECO:0000256" key="2">
    <source>
        <dbReference type="SAM" id="Phobius"/>
    </source>
</evidence>